<dbReference type="EC" id="3.1.3.41" evidence="3"/>
<dbReference type="InterPro" id="IPR001932">
    <property type="entry name" value="PPM-type_phosphatase-like_dom"/>
</dbReference>
<feature type="region of interest" description="Disordered" evidence="1">
    <location>
        <begin position="1"/>
        <end position="96"/>
    </location>
</feature>
<protein>
    <submittedName>
        <fullName evidence="3">Protein serine/threonine phosphatase 2C</fullName>
        <ecNumber evidence="3">3.1.3.16</ecNumber>
        <ecNumber evidence="3">3.1.3.41</ecNumber>
    </submittedName>
</protein>
<sequence>MATLSVPSPGLSSTSLGASIHRPLSTHGLPKQPRTMSSERPHRFSAKSYPPPALVHTPMTPQSLGPMSPPPMSAKSFGTFIDSEPSTPAYSPRIDHDWDNSSVVLVRPMSSSSEPSSPTEPVWRMLKPLPVKAPPKSKSTPVVPQTKTPAIASKEMLSDTSLASRATKETRHVSQPKPVTLADLSQQHYPPKSEDIDHDEEKKPGDQSAGTPTTAAFGKLASKMKLMLRRKNTKAKKEKKKRQYEEVDRIEDPRAASPCLLCAPPEGGFPPGRYPPSRERAIDKRTHRPLDLLGPQPSSGRRKSTKTSQNDTRAMCSSSSSSIFRPQHSERIKRVHASSTSRALSQTPRHAFPSQTKAQQQKETKKSPQHVFPPPSSGPAIHSIPHLQSRFPTKTVIVLALVGGLAYYLVDIVEPSWTDDVYAAFASTDTASSTATPLHFYRNREELQHTLDYHIPDPSLPLKDASIAKFFSDQFDKLCFGWKMEAADAEKGVEGMPEASMPITHGCRFRSNEPCEDFFALGTSPGPGDRSWNYWAVLDGHAGQYTAAYLQWCLLPMVSSALATLPRNASSVTVENVVKNAFVNVDRTIMERAKTAANWLPAANAAAVASLTPAFAGSCALLAAFDPDTSTLRVACTGDSRAVLGRWDSSTQSYTAVALSEDQTGFNEKEVARIRAEHPDEPDILDPKTGRLLGLAVTRAFGDHRWKWDQELVKACQHKFWGTSPRPLSKTPPYLTAEPEVTETQVVRQDKGGKSDFLILASDGLWDRISSAHAVECVARYLEARDRGNGSVANDPLLQPNIPDFSAAVSPSLSGLEPGVTCDPEASHDVDWKATPEYFAIEDENAAVCLARNAMGGTRRALFLGLLTAPEGLSRNAVDDTTIMVVFFDRVGEGKGPRGGQEPGTREAKKRWWWPL</sequence>
<keyword evidence="4" id="KW-1185">Reference proteome</keyword>
<dbReference type="AlphaFoldDB" id="A0A364N5K3"/>
<feature type="compositionally biased region" description="Basic and acidic residues" evidence="1">
    <location>
        <begin position="243"/>
        <end position="254"/>
    </location>
</feature>
<dbReference type="Pfam" id="PF00481">
    <property type="entry name" value="PP2C"/>
    <property type="match status" value="1"/>
</dbReference>
<reference evidence="4" key="1">
    <citation type="submission" date="2018-05" db="EMBL/GenBank/DDBJ databases">
        <title>Draft genome sequence of Stemphylium lycopersici strain CIDEFI 213.</title>
        <authorList>
            <person name="Medina R."/>
            <person name="Franco M.E.E."/>
            <person name="Lucentini C.G."/>
            <person name="Saparrat M.C.N."/>
            <person name="Balatti P.A."/>
        </authorList>
    </citation>
    <scope>NUCLEOTIDE SEQUENCE [LARGE SCALE GENOMIC DNA]</scope>
    <source>
        <strain evidence="4">CIDEFI 213</strain>
    </source>
</reference>
<feature type="region of interest" description="Disordered" evidence="1">
    <location>
        <begin position="108"/>
        <end position="384"/>
    </location>
</feature>
<feature type="compositionally biased region" description="Basic residues" evidence="1">
    <location>
        <begin position="226"/>
        <end position="242"/>
    </location>
</feature>
<dbReference type="GO" id="GO:0005739">
    <property type="term" value="C:mitochondrion"/>
    <property type="evidence" value="ECO:0007669"/>
    <property type="project" value="TreeGrafter"/>
</dbReference>
<accession>A0A364N5K3</accession>
<dbReference type="GO" id="GO:0004741">
    <property type="term" value="F:[pyruvate dehydrogenase (acetyl-transferring)]-phosphatase activity"/>
    <property type="evidence" value="ECO:0007669"/>
    <property type="project" value="TreeGrafter"/>
</dbReference>
<feature type="domain" description="PPM-type phosphatase" evidence="2">
    <location>
        <begin position="495"/>
        <end position="888"/>
    </location>
</feature>
<feature type="compositionally biased region" description="Polar residues" evidence="1">
    <location>
        <begin position="137"/>
        <end position="148"/>
    </location>
</feature>
<organism evidence="3 4">
    <name type="scientific">Stemphylium lycopersici</name>
    <name type="common">Tomato gray leaf spot disease fungus</name>
    <name type="synonym">Thyrospora lycopersici</name>
    <dbReference type="NCBI Taxonomy" id="183478"/>
    <lineage>
        <taxon>Eukaryota</taxon>
        <taxon>Fungi</taxon>
        <taxon>Dikarya</taxon>
        <taxon>Ascomycota</taxon>
        <taxon>Pezizomycotina</taxon>
        <taxon>Dothideomycetes</taxon>
        <taxon>Pleosporomycetidae</taxon>
        <taxon>Pleosporales</taxon>
        <taxon>Pleosporineae</taxon>
        <taxon>Pleosporaceae</taxon>
        <taxon>Stemphylium</taxon>
    </lineage>
</organism>
<feature type="compositionally biased region" description="Low complexity" evidence="1">
    <location>
        <begin position="108"/>
        <end position="121"/>
    </location>
</feature>
<dbReference type="EMBL" id="QGDH01000050">
    <property type="protein sequence ID" value="RAR12283.1"/>
    <property type="molecule type" value="Genomic_DNA"/>
</dbReference>
<dbReference type="InterPro" id="IPR036457">
    <property type="entry name" value="PPM-type-like_dom_sf"/>
</dbReference>
<dbReference type="Proteomes" id="UP000249619">
    <property type="component" value="Unassembled WGS sequence"/>
</dbReference>
<gene>
    <name evidence="3" type="ORF">DDE83_004171</name>
</gene>
<evidence type="ECO:0000313" key="3">
    <source>
        <dbReference type="EMBL" id="RAR12283.1"/>
    </source>
</evidence>
<dbReference type="EC" id="3.1.3.16" evidence="3"/>
<feature type="compositionally biased region" description="Polar residues" evidence="1">
    <location>
        <begin position="337"/>
        <end position="348"/>
    </location>
</feature>
<proteinExistence type="predicted"/>
<comment type="caution">
    <text evidence="3">The sequence shown here is derived from an EMBL/GenBank/DDBJ whole genome shotgun (WGS) entry which is preliminary data.</text>
</comment>
<dbReference type="InterPro" id="IPR015655">
    <property type="entry name" value="PP2C"/>
</dbReference>
<feature type="compositionally biased region" description="Basic and acidic residues" evidence="1">
    <location>
        <begin position="191"/>
        <end position="205"/>
    </location>
</feature>
<feature type="compositionally biased region" description="Basic and acidic residues" evidence="1">
    <location>
        <begin position="276"/>
        <end position="290"/>
    </location>
</feature>
<dbReference type="PANTHER" id="PTHR13832">
    <property type="entry name" value="PROTEIN PHOSPHATASE 2C"/>
    <property type="match status" value="1"/>
</dbReference>
<dbReference type="STRING" id="183478.A0A364N5K3"/>
<evidence type="ECO:0000313" key="4">
    <source>
        <dbReference type="Proteomes" id="UP000249619"/>
    </source>
</evidence>
<dbReference type="Gene3D" id="3.60.40.10">
    <property type="entry name" value="PPM-type phosphatase domain"/>
    <property type="match status" value="1"/>
</dbReference>
<dbReference type="SUPFAM" id="SSF81606">
    <property type="entry name" value="PP2C-like"/>
    <property type="match status" value="1"/>
</dbReference>
<dbReference type="PROSITE" id="PS51746">
    <property type="entry name" value="PPM_2"/>
    <property type="match status" value="1"/>
</dbReference>
<evidence type="ECO:0000256" key="1">
    <source>
        <dbReference type="SAM" id="MobiDB-lite"/>
    </source>
</evidence>
<dbReference type="PANTHER" id="PTHR13832:SF792">
    <property type="entry name" value="GM14286P"/>
    <property type="match status" value="1"/>
</dbReference>
<feature type="compositionally biased region" description="Polar residues" evidence="1">
    <location>
        <begin position="306"/>
        <end position="324"/>
    </location>
</feature>
<dbReference type="CDD" id="cd00143">
    <property type="entry name" value="PP2Cc"/>
    <property type="match status" value="1"/>
</dbReference>
<dbReference type="SMART" id="SM00332">
    <property type="entry name" value="PP2Cc"/>
    <property type="match status" value="1"/>
</dbReference>
<evidence type="ECO:0000259" key="2">
    <source>
        <dbReference type="PROSITE" id="PS51746"/>
    </source>
</evidence>
<keyword evidence="3" id="KW-0378">Hydrolase</keyword>
<name>A0A364N5K3_STELY</name>